<dbReference type="Pfam" id="PF07963">
    <property type="entry name" value="N_methyl"/>
    <property type="match status" value="1"/>
</dbReference>
<proteinExistence type="predicted"/>
<feature type="transmembrane region" description="Helical" evidence="1">
    <location>
        <begin position="12"/>
        <end position="32"/>
    </location>
</feature>
<sequence>MRRRGFTLIELMVSMVIMLILLYIGLSSFSYINAFARYISVNQNIQENIDTFLSQLKKELMQASTLDDGTGFSGVDFPQYNPNSDSKRDLSDIVTPYPLDPVHDYYSFLPNASPILRFYILDSSGVKHRITYTLGVPTSNGNYAGVPKNYWLSRIYEPCEVLYSNEIWDGTKWSGITSQPITEQVITNFAVIRPSYSPKVFQIIVEAFLKDPTSREGKRFIRMIQVTLKQ</sequence>
<dbReference type="RefSeq" id="WP_424587153.1">
    <property type="nucleotide sequence ID" value="NZ_JBNAUB010000063.1"/>
</dbReference>
<keyword evidence="1" id="KW-0812">Transmembrane</keyword>
<gene>
    <name evidence="2" type="ORF">C0189_04050</name>
</gene>
<evidence type="ECO:0000313" key="3">
    <source>
        <dbReference type="Proteomes" id="UP000237040"/>
    </source>
</evidence>
<dbReference type="Gene3D" id="3.30.700.10">
    <property type="entry name" value="Glycoprotein, Type 4 Pilin"/>
    <property type="match status" value="1"/>
</dbReference>
<comment type="caution">
    <text evidence="2">The sequence shown here is derived from an EMBL/GenBank/DDBJ whole genome shotgun (WGS) entry which is preliminary data.</text>
</comment>
<dbReference type="AlphaFoldDB" id="A0A2J6WDV2"/>
<dbReference type="Proteomes" id="UP000237040">
    <property type="component" value="Unassembled WGS sequence"/>
</dbReference>
<evidence type="ECO:0008006" key="4">
    <source>
        <dbReference type="Google" id="ProtNLM"/>
    </source>
</evidence>
<protein>
    <recommendedName>
        <fullName evidence="4">Prepilin-type N-terminal cleavage/methylation domain-containing protein</fullName>
    </recommendedName>
</protein>
<accession>A0A2J6WDV2</accession>
<evidence type="ECO:0000256" key="1">
    <source>
        <dbReference type="SAM" id="Phobius"/>
    </source>
</evidence>
<dbReference type="EMBL" id="PNIL01000060">
    <property type="protein sequence ID" value="PMP66983.1"/>
    <property type="molecule type" value="Genomic_DNA"/>
</dbReference>
<keyword evidence="1" id="KW-1133">Transmembrane helix</keyword>
<dbReference type="InterPro" id="IPR045584">
    <property type="entry name" value="Pilin-like"/>
</dbReference>
<keyword evidence="1" id="KW-0472">Membrane</keyword>
<organism evidence="2 3">
    <name type="scientific">Caldisericum exile</name>
    <dbReference type="NCBI Taxonomy" id="693075"/>
    <lineage>
        <taxon>Bacteria</taxon>
        <taxon>Pseudomonadati</taxon>
        <taxon>Caldisericota/Cryosericota group</taxon>
        <taxon>Caldisericota</taxon>
        <taxon>Caldisericia</taxon>
        <taxon>Caldisericales</taxon>
        <taxon>Caldisericaceae</taxon>
        <taxon>Caldisericum</taxon>
    </lineage>
</organism>
<reference evidence="2 3" key="1">
    <citation type="submission" date="2018-01" db="EMBL/GenBank/DDBJ databases">
        <title>Metagenomic assembled genomes from two thermal pools in the Uzon Caldera, Kamchatka, Russia.</title>
        <authorList>
            <person name="Wilkins L."/>
            <person name="Ettinger C."/>
        </authorList>
    </citation>
    <scope>NUCLEOTIDE SEQUENCE [LARGE SCALE GENOMIC DNA]</scope>
    <source>
        <strain evidence="2">ZAV-07</strain>
    </source>
</reference>
<evidence type="ECO:0000313" key="2">
    <source>
        <dbReference type="EMBL" id="PMP66983.1"/>
    </source>
</evidence>
<name>A0A2J6WDV2_9BACT</name>
<dbReference type="SUPFAM" id="SSF54523">
    <property type="entry name" value="Pili subunits"/>
    <property type="match status" value="1"/>
</dbReference>
<dbReference type="InterPro" id="IPR012902">
    <property type="entry name" value="N_methyl_site"/>
</dbReference>
<dbReference type="NCBIfam" id="TIGR02532">
    <property type="entry name" value="IV_pilin_GFxxxE"/>
    <property type="match status" value="1"/>
</dbReference>